<reference evidence="7" key="1">
    <citation type="submission" date="2015-01" db="EMBL/GenBank/DDBJ databases">
        <title>Draft genome sequence of Rhodococcus pyridinivorans strain KG-16, a hydrocarbon-degrading bacterium.</title>
        <authorList>
            <person name="Aggarwal R.K."/>
            <person name="Dawar C."/>
        </authorList>
    </citation>
    <scope>NUCLEOTIDE SEQUENCE [LARGE SCALE GENOMIC DNA]</scope>
    <source>
        <strain evidence="7">KG-16</strain>
    </source>
</reference>
<dbReference type="NCBIfam" id="TIGR01093">
    <property type="entry name" value="aroD"/>
    <property type="match status" value="1"/>
</dbReference>
<keyword evidence="5" id="KW-0028">Amino-acid biosynthesis</keyword>
<feature type="binding site" evidence="5">
    <location>
        <position position="235"/>
    </location>
    <ligand>
        <name>3-dehydroquinate</name>
        <dbReference type="ChEBI" id="CHEBI:32364"/>
    </ligand>
</feature>
<gene>
    <name evidence="5" type="primary">aroD</name>
    <name evidence="6" type="ORF">Z045_01885</name>
</gene>
<dbReference type="Pfam" id="PF01487">
    <property type="entry name" value="DHquinase_I"/>
    <property type="match status" value="1"/>
</dbReference>
<dbReference type="RefSeq" id="WP_060650362.1">
    <property type="nucleotide sequence ID" value="NZ_AZXY01000001.1"/>
</dbReference>
<comment type="similarity">
    <text evidence="5">Belongs to the type-I 3-dehydroquinase family.</text>
</comment>
<feature type="binding site" evidence="5">
    <location>
        <begin position="49"/>
        <end position="51"/>
    </location>
    <ligand>
        <name>3-dehydroquinate</name>
        <dbReference type="ChEBI" id="CHEBI:32364"/>
    </ligand>
</feature>
<accession>A0A0V9UQE9</accession>
<comment type="caution">
    <text evidence="6">The sequence shown here is derived from an EMBL/GenBank/DDBJ whole genome shotgun (WGS) entry which is preliminary data.</text>
</comment>
<comment type="catalytic activity">
    <reaction evidence="1 5">
        <text>3-dehydroquinate = 3-dehydroshikimate + H2O</text>
        <dbReference type="Rhea" id="RHEA:21096"/>
        <dbReference type="ChEBI" id="CHEBI:15377"/>
        <dbReference type="ChEBI" id="CHEBI:16630"/>
        <dbReference type="ChEBI" id="CHEBI:32364"/>
        <dbReference type="EC" id="4.2.1.10"/>
    </reaction>
</comment>
<dbReference type="Gene3D" id="3.20.20.70">
    <property type="entry name" value="Aldolase class I"/>
    <property type="match status" value="1"/>
</dbReference>
<feature type="binding site" evidence="5">
    <location>
        <position position="239"/>
    </location>
    <ligand>
        <name>3-dehydroquinate</name>
        <dbReference type="ChEBI" id="CHEBI:32364"/>
    </ligand>
</feature>
<dbReference type="HAMAP" id="MF_00214">
    <property type="entry name" value="AroD"/>
    <property type="match status" value="1"/>
</dbReference>
<dbReference type="GO" id="GO:0009073">
    <property type="term" value="P:aromatic amino acid family biosynthetic process"/>
    <property type="evidence" value="ECO:0007669"/>
    <property type="project" value="UniProtKB-KW"/>
</dbReference>
<dbReference type="EC" id="4.2.1.10" evidence="5"/>
<feature type="binding site" evidence="5">
    <location>
        <position position="216"/>
    </location>
    <ligand>
        <name>3-dehydroquinate</name>
        <dbReference type="ChEBI" id="CHEBI:32364"/>
    </ligand>
</feature>
<comment type="caution">
    <text evidence="5">Lacks conserved residue(s) required for the propagation of feature annotation.</text>
</comment>
<dbReference type="AlphaFoldDB" id="A0A0V9UQE9"/>
<organism evidence="6 7">
    <name type="scientific">Rhodococcus pyridinivorans KG-16</name>
    <dbReference type="NCBI Taxonomy" id="1441730"/>
    <lineage>
        <taxon>Bacteria</taxon>
        <taxon>Bacillati</taxon>
        <taxon>Actinomycetota</taxon>
        <taxon>Actinomycetes</taxon>
        <taxon>Mycobacteriales</taxon>
        <taxon>Nocardiaceae</taxon>
        <taxon>Rhodococcus</taxon>
    </lineage>
</organism>
<evidence type="ECO:0000256" key="5">
    <source>
        <dbReference type="HAMAP-Rule" id="MF_00214"/>
    </source>
</evidence>
<dbReference type="UniPathway" id="UPA00053">
    <property type="reaction ID" value="UER00086"/>
</dbReference>
<comment type="subunit">
    <text evidence="5">Homodimer.</text>
</comment>
<keyword evidence="3 5" id="KW-0456">Lyase</keyword>
<keyword evidence="4 5" id="KW-0704">Schiff base</keyword>
<dbReference type="PANTHER" id="PTHR43699:SF1">
    <property type="entry name" value="3-DEHYDROQUINATE DEHYDRATASE"/>
    <property type="match status" value="1"/>
</dbReference>
<dbReference type="GO" id="GO:0009423">
    <property type="term" value="P:chorismate biosynthetic process"/>
    <property type="evidence" value="ECO:0007669"/>
    <property type="project" value="UniProtKB-UniRule"/>
</dbReference>
<dbReference type="GO" id="GO:0046279">
    <property type="term" value="P:3,4-dihydroxybenzoate biosynthetic process"/>
    <property type="evidence" value="ECO:0007669"/>
    <property type="project" value="TreeGrafter"/>
</dbReference>
<dbReference type="SUPFAM" id="SSF51569">
    <property type="entry name" value="Aldolase"/>
    <property type="match status" value="1"/>
</dbReference>
<dbReference type="FunFam" id="3.20.20.70:FF:000047">
    <property type="entry name" value="3-dehydroquinate dehydratase"/>
    <property type="match status" value="1"/>
</dbReference>
<dbReference type="InterPro" id="IPR001381">
    <property type="entry name" value="DHquinase_I"/>
</dbReference>
<feature type="active site" description="Proton donor/acceptor" evidence="5">
    <location>
        <position position="146"/>
    </location>
</feature>
<dbReference type="GO" id="GO:0008652">
    <property type="term" value="P:amino acid biosynthetic process"/>
    <property type="evidence" value="ECO:0007669"/>
    <property type="project" value="UniProtKB-KW"/>
</dbReference>
<feature type="binding site" evidence="5">
    <location>
        <position position="85"/>
    </location>
    <ligand>
        <name>3-dehydroquinate</name>
        <dbReference type="ChEBI" id="CHEBI:32364"/>
    </ligand>
</feature>
<evidence type="ECO:0000256" key="4">
    <source>
        <dbReference type="ARBA" id="ARBA00023270"/>
    </source>
</evidence>
<protein>
    <recommendedName>
        <fullName evidence="5">3-dehydroquinate dehydratase</fullName>
        <shortName evidence="5">3-dehydroquinase</shortName>
        <ecNumber evidence="5">4.2.1.10</ecNumber>
    </recommendedName>
    <alternativeName>
        <fullName evidence="5">Type I DHQase</fullName>
    </alternativeName>
    <alternativeName>
        <fullName evidence="5">Type I dehydroquinase</fullName>
        <shortName evidence="5">DHQ1</shortName>
    </alternativeName>
</protein>
<dbReference type="Proteomes" id="UP000053060">
    <property type="component" value="Unassembled WGS sequence"/>
</dbReference>
<feature type="active site" description="Schiff-base intermediate with substrate" evidence="5">
    <location>
        <position position="173"/>
    </location>
</feature>
<reference evidence="6 7" key="2">
    <citation type="journal article" date="2016" name="Genome Announc.">
        <title>Draft Genome Sequence of a Versatile Hydrocarbon-Degrading Bacterium, Rhodococcus pyridinivorans Strain KG-16, Collected from Oil Fields in India.</title>
        <authorList>
            <person name="Aggarwal R.K."/>
            <person name="Dawar C."/>
            <person name="Phanindranath R."/>
            <person name="Mutnuri L."/>
            <person name="Dayal A.M."/>
        </authorList>
    </citation>
    <scope>NUCLEOTIDE SEQUENCE [LARGE SCALE GENOMIC DNA]</scope>
    <source>
        <strain evidence="6 7">KG-16</strain>
    </source>
</reference>
<comment type="pathway">
    <text evidence="5">Metabolic intermediate biosynthesis; chorismate biosynthesis; chorismate from D-erythrose 4-phosphate and phosphoenolpyruvate: step 3/7.</text>
</comment>
<proteinExistence type="inferred from homology"/>
<evidence type="ECO:0000256" key="2">
    <source>
        <dbReference type="ARBA" id="ARBA00023141"/>
    </source>
</evidence>
<evidence type="ECO:0000313" key="7">
    <source>
        <dbReference type="Proteomes" id="UP000053060"/>
    </source>
</evidence>
<keyword evidence="2 5" id="KW-0057">Aromatic amino acid biosynthesis</keyword>
<comment type="function">
    <text evidence="5">Involved in the third step of the chorismate pathway, which leads to the biosynthesis of aromatic amino acids. Catalyzes the cis-dehydration of 3-dehydroquinate (DHQ) and introduces the first double bond of the aromatic ring to yield 3-dehydroshikimate.</text>
</comment>
<evidence type="ECO:0000256" key="1">
    <source>
        <dbReference type="ARBA" id="ARBA00001864"/>
    </source>
</evidence>
<dbReference type="InterPro" id="IPR013785">
    <property type="entry name" value="Aldolase_TIM"/>
</dbReference>
<dbReference type="InterPro" id="IPR050146">
    <property type="entry name" value="Type-I_3-dehydroquinase"/>
</dbReference>
<dbReference type="CDD" id="cd00502">
    <property type="entry name" value="DHQase_I"/>
    <property type="match status" value="1"/>
</dbReference>
<dbReference type="PANTHER" id="PTHR43699">
    <property type="entry name" value="3-DEHYDROQUINATE DEHYDRATASE"/>
    <property type="match status" value="1"/>
</dbReference>
<dbReference type="EMBL" id="AZXY01000001">
    <property type="protein sequence ID" value="KSZ60241.1"/>
    <property type="molecule type" value="Genomic_DNA"/>
</dbReference>
<dbReference type="GO" id="GO:0003855">
    <property type="term" value="F:3-dehydroquinate dehydratase activity"/>
    <property type="evidence" value="ECO:0007669"/>
    <property type="project" value="UniProtKB-UniRule"/>
</dbReference>
<dbReference type="PATRIC" id="fig|1441730.3.peg.395"/>
<name>A0A0V9UQE9_9NOCA</name>
<evidence type="ECO:0000256" key="3">
    <source>
        <dbReference type="ARBA" id="ARBA00023239"/>
    </source>
</evidence>
<sequence length="256" mass="26962">MGRTITPVRVKDVVIGEGAPTIVVPVTGRTPEELCEQIAAVADRADVVEWRVDFFHTVDDVASVVAQAGALAEQVQGTPLLATCRTSNEGGEIAIGDDAYADLTVALAESGAVDLVDVEYRRDRTAVERIVAAAHARGVAVVASNHDFDATPPKDEIVARLRQMQELGADICKIAVMPRSTADVLTLLDATRTMHEDHADRPLITMSMGGLGVVSRIAGHVFGSAATFGMVGTASAPGQVDADELRSVLGLIDRAR</sequence>
<evidence type="ECO:0000313" key="6">
    <source>
        <dbReference type="EMBL" id="KSZ60241.1"/>
    </source>
</evidence>